<accession>A0A5B6W7U0</accession>
<reference evidence="3" key="1">
    <citation type="journal article" date="2019" name="Plant Biotechnol. J.">
        <title>Genome sequencing of the Australian wild diploid species Gossypium australe highlights disease resistance and delayed gland morphogenesis.</title>
        <authorList>
            <person name="Cai Y."/>
            <person name="Cai X."/>
            <person name="Wang Q."/>
            <person name="Wang P."/>
            <person name="Zhang Y."/>
            <person name="Cai C."/>
            <person name="Xu Y."/>
            <person name="Wang K."/>
            <person name="Zhou Z."/>
            <person name="Wang C."/>
            <person name="Geng S."/>
            <person name="Li B."/>
            <person name="Dong Q."/>
            <person name="Hou Y."/>
            <person name="Wang H."/>
            <person name="Ai P."/>
            <person name="Liu Z."/>
            <person name="Yi F."/>
            <person name="Sun M."/>
            <person name="An G."/>
            <person name="Cheng J."/>
            <person name="Zhang Y."/>
            <person name="Shi Q."/>
            <person name="Xie Y."/>
            <person name="Shi X."/>
            <person name="Chang Y."/>
            <person name="Huang F."/>
            <person name="Chen Y."/>
            <person name="Hong S."/>
            <person name="Mi L."/>
            <person name="Sun Q."/>
            <person name="Zhang L."/>
            <person name="Zhou B."/>
            <person name="Peng R."/>
            <person name="Zhang X."/>
            <person name="Liu F."/>
        </authorList>
    </citation>
    <scope>NUCLEOTIDE SEQUENCE [LARGE SCALE GENOMIC DNA]</scope>
    <source>
        <strain evidence="3">cv. PA1801</strain>
    </source>
</reference>
<keyword evidence="3" id="KW-1185">Reference proteome</keyword>
<feature type="region of interest" description="Disordered" evidence="1">
    <location>
        <begin position="1"/>
        <end position="33"/>
    </location>
</feature>
<proteinExistence type="predicted"/>
<comment type="caution">
    <text evidence="2">The sequence shown here is derived from an EMBL/GenBank/DDBJ whole genome shotgun (WGS) entry which is preliminary data.</text>
</comment>
<sequence>MPVYGAALLTARGTKRESPSKRSRRKPISNAKNKALSHALALATKASTTSSKGLLTAAMEAIETL</sequence>
<evidence type="ECO:0000313" key="3">
    <source>
        <dbReference type="Proteomes" id="UP000325315"/>
    </source>
</evidence>
<dbReference type="AlphaFoldDB" id="A0A5B6W7U0"/>
<dbReference type="EMBL" id="SMMG02000004">
    <property type="protein sequence ID" value="KAA3477363.1"/>
    <property type="molecule type" value="Genomic_DNA"/>
</dbReference>
<evidence type="ECO:0000256" key="1">
    <source>
        <dbReference type="SAM" id="MobiDB-lite"/>
    </source>
</evidence>
<organism evidence="2 3">
    <name type="scientific">Gossypium australe</name>
    <dbReference type="NCBI Taxonomy" id="47621"/>
    <lineage>
        <taxon>Eukaryota</taxon>
        <taxon>Viridiplantae</taxon>
        <taxon>Streptophyta</taxon>
        <taxon>Embryophyta</taxon>
        <taxon>Tracheophyta</taxon>
        <taxon>Spermatophyta</taxon>
        <taxon>Magnoliopsida</taxon>
        <taxon>eudicotyledons</taxon>
        <taxon>Gunneridae</taxon>
        <taxon>Pentapetalae</taxon>
        <taxon>rosids</taxon>
        <taxon>malvids</taxon>
        <taxon>Malvales</taxon>
        <taxon>Malvaceae</taxon>
        <taxon>Malvoideae</taxon>
        <taxon>Gossypium</taxon>
    </lineage>
</organism>
<gene>
    <name evidence="2" type="ORF">EPI10_011255</name>
</gene>
<protein>
    <submittedName>
        <fullName evidence="2">Uncharacterized protein</fullName>
    </submittedName>
</protein>
<name>A0A5B6W7U0_9ROSI</name>
<evidence type="ECO:0000313" key="2">
    <source>
        <dbReference type="EMBL" id="KAA3477363.1"/>
    </source>
</evidence>
<dbReference type="Proteomes" id="UP000325315">
    <property type="component" value="Unassembled WGS sequence"/>
</dbReference>